<keyword evidence="2" id="KW-1185">Reference proteome</keyword>
<proteinExistence type="predicted"/>
<evidence type="ECO:0000313" key="2">
    <source>
        <dbReference type="Proteomes" id="UP001651158"/>
    </source>
</evidence>
<evidence type="ECO:0000313" key="1">
    <source>
        <dbReference type="EMBL" id="KAL5106285.1"/>
    </source>
</evidence>
<gene>
    <name evidence="1" type="ORF">TcWFU_006361</name>
</gene>
<accession>A0ABR4QA17</accession>
<reference evidence="1 2" key="1">
    <citation type="journal article" date="2022" name="Front. Cell. Infect. Microbiol.">
        <title>The Genomes of Two Strains of Taenia crassiceps the Animal Model for the Study of Human Cysticercosis.</title>
        <authorList>
            <person name="Bobes R.J."/>
            <person name="Estrada K."/>
            <person name="Rios-Valencia D.G."/>
            <person name="Calderon-Gallegos A."/>
            <person name="de la Torre P."/>
            <person name="Carrero J.C."/>
            <person name="Sanchez-Flores A."/>
            <person name="Laclette J.P."/>
        </authorList>
    </citation>
    <scope>NUCLEOTIDE SEQUENCE [LARGE SCALE GENOMIC DNA]</scope>
    <source>
        <strain evidence="1">WFUcys</strain>
    </source>
</reference>
<sequence>MAEYISKQQKERIKGLQLKLDDLWGEVERLTDQLSALEMCMENFKTKPNFPSGKDIEDMQSSIRRLRNVCKPNRE</sequence>
<name>A0ABR4QA17_9CEST</name>
<dbReference type="Proteomes" id="UP001651158">
    <property type="component" value="Unassembled WGS sequence"/>
</dbReference>
<dbReference type="EMBL" id="JAKROA010000006">
    <property type="protein sequence ID" value="KAL5106285.1"/>
    <property type="molecule type" value="Genomic_DNA"/>
</dbReference>
<comment type="caution">
    <text evidence="1">The sequence shown here is derived from an EMBL/GenBank/DDBJ whole genome shotgun (WGS) entry which is preliminary data.</text>
</comment>
<protein>
    <submittedName>
        <fullName evidence="1">Uncharacterized protein</fullName>
    </submittedName>
</protein>
<organism evidence="1 2">
    <name type="scientific">Taenia crassiceps</name>
    <dbReference type="NCBI Taxonomy" id="6207"/>
    <lineage>
        <taxon>Eukaryota</taxon>
        <taxon>Metazoa</taxon>
        <taxon>Spiralia</taxon>
        <taxon>Lophotrochozoa</taxon>
        <taxon>Platyhelminthes</taxon>
        <taxon>Cestoda</taxon>
        <taxon>Eucestoda</taxon>
        <taxon>Cyclophyllidea</taxon>
        <taxon>Taeniidae</taxon>
        <taxon>Taenia</taxon>
    </lineage>
</organism>